<gene>
    <name evidence="10" type="primary">CF192_0</name>
    <name evidence="12" type="synonym">LOC112690526</name>
    <name evidence="10" type="ORF">g.178054</name>
</gene>
<dbReference type="RefSeq" id="XP_025420344.1">
    <property type="nucleotide sequence ID" value="XM_025564559.1"/>
</dbReference>
<dbReference type="Proteomes" id="UP000694846">
    <property type="component" value="Unplaced"/>
</dbReference>
<feature type="transmembrane region" description="Helical" evidence="8">
    <location>
        <begin position="279"/>
        <end position="300"/>
    </location>
</feature>
<evidence type="ECO:0000256" key="8">
    <source>
        <dbReference type="SAM" id="Phobius"/>
    </source>
</evidence>
<sequence length="505" mass="53778">MKFTPSEWIILAVVGSVHFCCAICISLQAPFYPEEAEKKNCTATEYGFVFGSFELVAFVTSPVFGSLIQKVGLKYMLVIGIVLNALSTIAFGFLTYVDGRYTFLLLSLLLRTLESLGATGAMVAAFSLTAVSFPESVASTFSALEVCYGMGYIVGPTLGALLFEVGDFPLPFIVMGLITLGTSVLVCILMKQDVPSPNKAKTKVMHLMSVPTVLINSIATVITATAMGYYSATLEPHIRGFGLSSVDVGFVFIISGGTYALIAPVVGYICDTGLNPKKVMIMGSILTIISYSIVGPAPFMPLEKSMVLVIIGLVIQGIALGMICVPTFVDSMRAAFDSGFPNDIHTFGLLSGIWSSSFALGAFLGPSIAGFLYDLVGFEKGTYFEISIHFMLGLALAVFVCMERRPSAKFVVNGMNDSTVGFAFRADGTDPTNAAPVPGAKSPVYTINGHHQSFRSNSGYRFGSTYGSFSNSCLGTSLSSVRINSEACNRSAEARGSPLALERRV</sequence>
<dbReference type="OrthoDB" id="446368at2759"/>
<feature type="transmembrane region" description="Helical" evidence="8">
    <location>
        <begin position="75"/>
        <end position="96"/>
    </location>
</feature>
<keyword evidence="5" id="KW-0532">Neurotransmitter transport</keyword>
<dbReference type="GO" id="GO:0016020">
    <property type="term" value="C:membrane"/>
    <property type="evidence" value="ECO:0007669"/>
    <property type="project" value="UniProtKB-SubCell"/>
</dbReference>
<feature type="transmembrane region" description="Helical" evidence="8">
    <location>
        <begin position="169"/>
        <end position="189"/>
    </location>
</feature>
<feature type="transmembrane region" description="Helical" evidence="8">
    <location>
        <begin position="48"/>
        <end position="68"/>
    </location>
</feature>
<reference evidence="12" key="2">
    <citation type="submission" date="2025-04" db="UniProtKB">
        <authorList>
            <consortium name="RefSeq"/>
        </authorList>
    </citation>
    <scope>IDENTIFICATION</scope>
    <source>
        <tissue evidence="12">Whole body</tissue>
    </source>
</reference>
<dbReference type="PANTHER" id="PTHR23506:SF26">
    <property type="entry name" value="MFS-TYPE TRANSPORTER SLC18B1"/>
    <property type="match status" value="1"/>
</dbReference>
<evidence type="ECO:0000256" key="7">
    <source>
        <dbReference type="ARBA" id="ARBA00023136"/>
    </source>
</evidence>
<keyword evidence="4 8" id="KW-0812">Transmembrane</keyword>
<keyword evidence="6 8" id="KW-1133">Transmembrane helix</keyword>
<protein>
    <submittedName>
        <fullName evidence="10 12">MFS-type transporter</fullName>
    </submittedName>
</protein>
<feature type="transmembrane region" description="Helical" evidence="8">
    <location>
        <begin position="7"/>
        <end position="28"/>
    </location>
</feature>
<feature type="transmembrane region" description="Helical" evidence="8">
    <location>
        <begin position="306"/>
        <end position="329"/>
    </location>
</feature>
<dbReference type="PRINTS" id="PR01035">
    <property type="entry name" value="TCRTETA"/>
</dbReference>
<dbReference type="EMBL" id="GGMS01005705">
    <property type="protein sequence ID" value="MBY74908.1"/>
    <property type="molecule type" value="Transcribed_RNA"/>
</dbReference>
<evidence type="ECO:0000256" key="4">
    <source>
        <dbReference type="ARBA" id="ARBA00022692"/>
    </source>
</evidence>
<evidence type="ECO:0000313" key="10">
    <source>
        <dbReference type="EMBL" id="MBY74908.1"/>
    </source>
</evidence>
<keyword evidence="7 8" id="KW-0472">Membrane</keyword>
<keyword evidence="3" id="KW-0813">Transport</keyword>
<evidence type="ECO:0000313" key="11">
    <source>
        <dbReference type="Proteomes" id="UP000694846"/>
    </source>
</evidence>
<dbReference type="AlphaFoldDB" id="A0A2S2QAZ6"/>
<dbReference type="InterPro" id="IPR001958">
    <property type="entry name" value="Tet-R_TetA/multi-R_MdtG-like"/>
</dbReference>
<evidence type="ECO:0000256" key="3">
    <source>
        <dbReference type="ARBA" id="ARBA00022448"/>
    </source>
</evidence>
<evidence type="ECO:0000256" key="5">
    <source>
        <dbReference type="ARBA" id="ARBA00022775"/>
    </source>
</evidence>
<dbReference type="SUPFAM" id="SSF103473">
    <property type="entry name" value="MFS general substrate transporter"/>
    <property type="match status" value="1"/>
</dbReference>
<name>A0A2S2QAZ6_9HEMI</name>
<dbReference type="Gene3D" id="1.20.1250.20">
    <property type="entry name" value="MFS general substrate transporter like domains"/>
    <property type="match status" value="2"/>
</dbReference>
<organism evidence="10">
    <name type="scientific">Sipha flava</name>
    <name type="common">yellow sugarcane aphid</name>
    <dbReference type="NCBI Taxonomy" id="143950"/>
    <lineage>
        <taxon>Eukaryota</taxon>
        <taxon>Metazoa</taxon>
        <taxon>Ecdysozoa</taxon>
        <taxon>Arthropoda</taxon>
        <taxon>Hexapoda</taxon>
        <taxon>Insecta</taxon>
        <taxon>Pterygota</taxon>
        <taxon>Neoptera</taxon>
        <taxon>Paraneoptera</taxon>
        <taxon>Hemiptera</taxon>
        <taxon>Sternorrhyncha</taxon>
        <taxon>Aphidomorpha</taxon>
        <taxon>Aphidoidea</taxon>
        <taxon>Aphididae</taxon>
        <taxon>Sipha</taxon>
    </lineage>
</organism>
<feature type="transmembrane region" description="Helical" evidence="8">
    <location>
        <begin position="146"/>
        <end position="163"/>
    </location>
</feature>
<evidence type="ECO:0000256" key="2">
    <source>
        <dbReference type="ARBA" id="ARBA00006829"/>
    </source>
</evidence>
<dbReference type="InterPro" id="IPR020846">
    <property type="entry name" value="MFS_dom"/>
</dbReference>
<evidence type="ECO:0000256" key="6">
    <source>
        <dbReference type="ARBA" id="ARBA00022989"/>
    </source>
</evidence>
<comment type="similarity">
    <text evidence="2">Belongs to the major facilitator superfamily. Vesicular transporter family.</text>
</comment>
<comment type="subcellular location">
    <subcellularLocation>
        <location evidence="1">Membrane</location>
        <topology evidence="1">Multi-pass membrane protein</topology>
    </subcellularLocation>
</comment>
<dbReference type="InterPro" id="IPR050930">
    <property type="entry name" value="MFS_Vesicular_Transporter"/>
</dbReference>
<dbReference type="InterPro" id="IPR036259">
    <property type="entry name" value="MFS_trans_sf"/>
</dbReference>
<dbReference type="GO" id="GO:0022857">
    <property type="term" value="F:transmembrane transporter activity"/>
    <property type="evidence" value="ECO:0007669"/>
    <property type="project" value="InterPro"/>
</dbReference>
<feature type="transmembrane region" description="Helical" evidence="8">
    <location>
        <begin position="116"/>
        <end position="134"/>
    </location>
</feature>
<dbReference type="PROSITE" id="PS50850">
    <property type="entry name" value="MFS"/>
    <property type="match status" value="1"/>
</dbReference>
<feature type="transmembrane region" description="Helical" evidence="8">
    <location>
        <begin position="349"/>
        <end position="371"/>
    </location>
</feature>
<dbReference type="PANTHER" id="PTHR23506">
    <property type="entry name" value="GH10249P"/>
    <property type="match status" value="1"/>
</dbReference>
<accession>A0A2S2QAZ6</accession>
<dbReference type="InterPro" id="IPR011701">
    <property type="entry name" value="MFS"/>
</dbReference>
<proteinExistence type="inferred from homology"/>
<feature type="transmembrane region" description="Helical" evidence="8">
    <location>
        <begin position="383"/>
        <end position="402"/>
    </location>
</feature>
<evidence type="ECO:0000256" key="1">
    <source>
        <dbReference type="ARBA" id="ARBA00004141"/>
    </source>
</evidence>
<feature type="transmembrane region" description="Helical" evidence="8">
    <location>
        <begin position="250"/>
        <end position="270"/>
    </location>
</feature>
<feature type="domain" description="Major facilitator superfamily (MFS) profile" evidence="9">
    <location>
        <begin position="10"/>
        <end position="405"/>
    </location>
</feature>
<evidence type="ECO:0000259" key="9">
    <source>
        <dbReference type="PROSITE" id="PS50850"/>
    </source>
</evidence>
<dbReference type="Pfam" id="PF07690">
    <property type="entry name" value="MFS_1"/>
    <property type="match status" value="1"/>
</dbReference>
<evidence type="ECO:0000313" key="12">
    <source>
        <dbReference type="RefSeq" id="XP_025420344.1"/>
    </source>
</evidence>
<keyword evidence="11" id="KW-1185">Reference proteome</keyword>
<reference evidence="10" key="1">
    <citation type="submission" date="2018-04" db="EMBL/GenBank/DDBJ databases">
        <title>Transcriptome assembly of Sipha flava.</title>
        <authorList>
            <person name="Scully E.D."/>
            <person name="Geib S.M."/>
            <person name="Palmer N.A."/>
            <person name="Koch K."/>
            <person name="Bradshaw J."/>
            <person name="Heng-Moss T."/>
            <person name="Sarath G."/>
        </authorList>
    </citation>
    <scope>NUCLEOTIDE SEQUENCE</scope>
</reference>
<feature type="transmembrane region" description="Helical" evidence="8">
    <location>
        <begin position="210"/>
        <end position="230"/>
    </location>
</feature>